<dbReference type="EMBL" id="LCHZ01000013">
    <property type="protein sequence ID" value="KKT46486.1"/>
    <property type="molecule type" value="Genomic_DNA"/>
</dbReference>
<accession>A0A0G1HGQ1</accession>
<evidence type="ECO:0000313" key="2">
    <source>
        <dbReference type="Proteomes" id="UP000033861"/>
    </source>
</evidence>
<dbReference type="AlphaFoldDB" id="A0A0G1HGQ1"/>
<dbReference type="STRING" id="1618404.UW35_C0013G0006"/>
<protein>
    <submittedName>
        <fullName evidence="1">Uncharacterized protein</fullName>
    </submittedName>
</protein>
<sequence>MENNSGRRVKKSEPDFDKLFNLANELAMAMNPQRWFNLTNREELIEGGLEGETRPVGGMDVSEEERLEVVCEIRRLLEIALAEAPTESLPAEFLEFLEKIDFSPLDEDY</sequence>
<gene>
    <name evidence="1" type="ORF">UW35_C0013G0006</name>
</gene>
<evidence type="ECO:0000313" key="1">
    <source>
        <dbReference type="EMBL" id="KKT46486.1"/>
    </source>
</evidence>
<reference evidence="1 2" key="1">
    <citation type="journal article" date="2015" name="Nature">
        <title>rRNA introns, odd ribosomes, and small enigmatic genomes across a large radiation of phyla.</title>
        <authorList>
            <person name="Brown C.T."/>
            <person name="Hug L.A."/>
            <person name="Thomas B.C."/>
            <person name="Sharon I."/>
            <person name="Castelle C.J."/>
            <person name="Singh A."/>
            <person name="Wilkins M.J."/>
            <person name="Williams K.H."/>
            <person name="Banfield J.F."/>
        </authorList>
    </citation>
    <scope>NUCLEOTIDE SEQUENCE [LARGE SCALE GENOMIC DNA]</scope>
</reference>
<comment type="caution">
    <text evidence="1">The sequence shown here is derived from an EMBL/GenBank/DDBJ whole genome shotgun (WGS) entry which is preliminary data.</text>
</comment>
<dbReference type="Proteomes" id="UP000033861">
    <property type="component" value="Unassembled WGS sequence"/>
</dbReference>
<proteinExistence type="predicted"/>
<organism evidence="1 2">
    <name type="scientific">Candidatus Collierbacteria bacterium GW2011_GWF2_44_15</name>
    <dbReference type="NCBI Taxonomy" id="1618404"/>
    <lineage>
        <taxon>Bacteria</taxon>
        <taxon>Candidatus Collieribacteriota</taxon>
    </lineage>
</organism>
<name>A0A0G1HGQ1_9BACT</name>